<organism evidence="2 3">
    <name type="scientific">Propionibacterium freudenreichii</name>
    <dbReference type="NCBI Taxonomy" id="1744"/>
    <lineage>
        <taxon>Bacteria</taxon>
        <taxon>Bacillati</taxon>
        <taxon>Actinomycetota</taxon>
        <taxon>Actinomycetes</taxon>
        <taxon>Propionibacteriales</taxon>
        <taxon>Propionibacteriaceae</taxon>
        <taxon>Propionibacterium</taxon>
    </lineage>
</organism>
<evidence type="ECO:0000256" key="1">
    <source>
        <dbReference type="SAM" id="Phobius"/>
    </source>
</evidence>
<feature type="transmembrane region" description="Helical" evidence="1">
    <location>
        <begin position="7"/>
        <end position="29"/>
    </location>
</feature>
<keyword evidence="1" id="KW-1133">Transmembrane helix</keyword>
<accession>A0A2C7B1Y9</accession>
<proteinExistence type="predicted"/>
<dbReference type="AlphaFoldDB" id="A0A2C7B1Y9"/>
<keyword evidence="1" id="KW-0812">Transmembrane</keyword>
<gene>
    <name evidence="2" type="ORF">PFR_JS23_1872</name>
</gene>
<name>A0A2C7B1Y9_9ACTN</name>
<feature type="transmembrane region" description="Helical" evidence="1">
    <location>
        <begin position="99"/>
        <end position="119"/>
    </location>
</feature>
<evidence type="ECO:0008006" key="4">
    <source>
        <dbReference type="Google" id="ProtNLM"/>
    </source>
</evidence>
<sequence>MIVGMRFVSTAAGAAAVILGGWIAVMRFIPEIGGVKRDDLNKWLAIDTAEVATLAGLSVTAAWRPSYSHVWALAGTALVVGDAALDVSIAKPGPDRDRAIGMAALIEVPSALALGSWTLRRVIKRRRAARAA</sequence>
<evidence type="ECO:0000313" key="3">
    <source>
        <dbReference type="Proteomes" id="UP000250080"/>
    </source>
</evidence>
<protein>
    <recommendedName>
        <fullName evidence="4">DUF4345 domain-containing protein</fullName>
    </recommendedName>
</protein>
<keyword evidence="1" id="KW-0472">Membrane</keyword>
<evidence type="ECO:0000313" key="2">
    <source>
        <dbReference type="EMBL" id="SCQ81209.1"/>
    </source>
</evidence>
<dbReference type="Proteomes" id="UP000250080">
    <property type="component" value="Chromosome I"/>
</dbReference>
<reference evidence="2 3" key="1">
    <citation type="submission" date="2016-09" db="EMBL/GenBank/DDBJ databases">
        <authorList>
            <person name="Laine KS P."/>
        </authorList>
    </citation>
    <scope>NUCLEOTIDE SEQUENCE [LARGE SCALE GENOMIC DNA]</scope>
    <source>
        <strain evidence="2">PFRJS-23</strain>
    </source>
</reference>
<dbReference type="EMBL" id="LT618793">
    <property type="protein sequence ID" value="SCQ81209.1"/>
    <property type="molecule type" value="Genomic_DNA"/>
</dbReference>